<dbReference type="PANTHER" id="PTHR43313">
    <property type="entry name" value="SHORT-CHAIN DEHYDROGENASE/REDUCTASE FAMILY 9C"/>
    <property type="match status" value="1"/>
</dbReference>
<gene>
    <name evidence="2" type="ORF">MNEG_12834</name>
</gene>
<sequence length="261" mass="28467">MLAANGWRVFAGVRNEAAADELRAISPLIEPITLDVADPGSVNAAAAQVREAVGQDGLQGLVNNAGFGIFVPVECLTDEAWESVMNVNVTGVLRCTRALLPLLRTGERRGRVVNMSSIAGSTSFPLFGVYAASKHALEAMSDALRFELEDQRIPVSIVKPGPVVTDIWRRGREGSAQQQVSPEAFRLYGDLMAKTTRLTEESEVDGVPADDVAKVVLHALTSPRPRSRYLVGKTAPMMHVLRRLLPDVLWNPMISSYYRRS</sequence>
<evidence type="ECO:0000313" key="2">
    <source>
        <dbReference type="EMBL" id="KIY95127.1"/>
    </source>
</evidence>
<dbReference type="EC" id="1.1.1.146" evidence="2"/>
<protein>
    <submittedName>
        <fullName evidence="2">Short-chain dehydrogenase/reductase SDR</fullName>
        <ecNumber evidence="2">1.1.1.146</ecNumber>
    </submittedName>
</protein>
<dbReference type="GO" id="GO:0008202">
    <property type="term" value="P:steroid metabolic process"/>
    <property type="evidence" value="ECO:0007669"/>
    <property type="project" value="TreeGrafter"/>
</dbReference>
<evidence type="ECO:0000313" key="3">
    <source>
        <dbReference type="Proteomes" id="UP000054498"/>
    </source>
</evidence>
<evidence type="ECO:0000256" key="1">
    <source>
        <dbReference type="RuleBase" id="RU000363"/>
    </source>
</evidence>
<dbReference type="Proteomes" id="UP000054498">
    <property type="component" value="Unassembled WGS sequence"/>
</dbReference>
<dbReference type="PROSITE" id="PS00061">
    <property type="entry name" value="ADH_SHORT"/>
    <property type="match status" value="1"/>
</dbReference>
<dbReference type="InterPro" id="IPR002347">
    <property type="entry name" value="SDR_fam"/>
</dbReference>
<dbReference type="RefSeq" id="XP_013894147.1">
    <property type="nucleotide sequence ID" value="XM_014038693.1"/>
</dbReference>
<dbReference type="PANTHER" id="PTHR43313:SF1">
    <property type="entry name" value="3BETA-HYDROXYSTEROID DEHYDROGENASE DHS-16"/>
    <property type="match status" value="1"/>
</dbReference>
<keyword evidence="3" id="KW-1185">Reference proteome</keyword>
<dbReference type="KEGG" id="mng:MNEG_12834"/>
<dbReference type="OrthoDB" id="535495at2759"/>
<keyword evidence="2" id="KW-0560">Oxidoreductase</keyword>
<dbReference type="InterPro" id="IPR036291">
    <property type="entry name" value="NAD(P)-bd_dom_sf"/>
</dbReference>
<accession>A0A0D2J5I4</accession>
<dbReference type="EMBL" id="KK103682">
    <property type="protein sequence ID" value="KIY95127.1"/>
    <property type="molecule type" value="Genomic_DNA"/>
</dbReference>
<reference evidence="2 3" key="1">
    <citation type="journal article" date="2013" name="BMC Genomics">
        <title>Reconstruction of the lipid metabolism for the microalga Monoraphidium neglectum from its genome sequence reveals characteristics suitable for biofuel production.</title>
        <authorList>
            <person name="Bogen C."/>
            <person name="Al-Dilaimi A."/>
            <person name="Albersmeier A."/>
            <person name="Wichmann J."/>
            <person name="Grundmann M."/>
            <person name="Rupp O."/>
            <person name="Lauersen K.J."/>
            <person name="Blifernez-Klassen O."/>
            <person name="Kalinowski J."/>
            <person name="Goesmann A."/>
            <person name="Mussgnug J.H."/>
            <person name="Kruse O."/>
        </authorList>
    </citation>
    <scope>NUCLEOTIDE SEQUENCE [LARGE SCALE GENOMIC DNA]</scope>
    <source>
        <strain evidence="2 3">SAG 48.87</strain>
    </source>
</reference>
<dbReference type="AlphaFoldDB" id="A0A0D2J5I4"/>
<organism evidence="2 3">
    <name type="scientific">Monoraphidium neglectum</name>
    <dbReference type="NCBI Taxonomy" id="145388"/>
    <lineage>
        <taxon>Eukaryota</taxon>
        <taxon>Viridiplantae</taxon>
        <taxon>Chlorophyta</taxon>
        <taxon>core chlorophytes</taxon>
        <taxon>Chlorophyceae</taxon>
        <taxon>CS clade</taxon>
        <taxon>Sphaeropleales</taxon>
        <taxon>Selenastraceae</taxon>
        <taxon>Monoraphidium</taxon>
    </lineage>
</organism>
<proteinExistence type="inferred from homology"/>
<dbReference type="Gene3D" id="3.40.50.720">
    <property type="entry name" value="NAD(P)-binding Rossmann-like Domain"/>
    <property type="match status" value="1"/>
</dbReference>
<dbReference type="PRINTS" id="PR00081">
    <property type="entry name" value="GDHRDH"/>
</dbReference>
<dbReference type="STRING" id="145388.A0A0D2J5I4"/>
<name>A0A0D2J5I4_9CHLO</name>
<dbReference type="GO" id="GO:0070524">
    <property type="term" value="F:11-beta-hydroxysteroid dehydrogenase (NADP+) activity"/>
    <property type="evidence" value="ECO:0007669"/>
    <property type="project" value="UniProtKB-EC"/>
</dbReference>
<dbReference type="PRINTS" id="PR00080">
    <property type="entry name" value="SDRFAMILY"/>
</dbReference>
<dbReference type="SUPFAM" id="SSF51735">
    <property type="entry name" value="NAD(P)-binding Rossmann-fold domains"/>
    <property type="match status" value="1"/>
</dbReference>
<comment type="similarity">
    <text evidence="1">Belongs to the short-chain dehydrogenases/reductases (SDR) family.</text>
</comment>
<dbReference type="InterPro" id="IPR020904">
    <property type="entry name" value="Sc_DH/Rdtase_CS"/>
</dbReference>
<dbReference type="Pfam" id="PF00106">
    <property type="entry name" value="adh_short"/>
    <property type="match status" value="1"/>
</dbReference>
<dbReference type="GeneID" id="25730236"/>